<feature type="transmembrane region" description="Helical" evidence="8">
    <location>
        <begin position="682"/>
        <end position="707"/>
    </location>
</feature>
<feature type="domain" description="GAIN-B" evidence="9">
    <location>
        <begin position="458"/>
        <end position="604"/>
    </location>
</feature>
<evidence type="ECO:0000256" key="8">
    <source>
        <dbReference type="SAM" id="Phobius"/>
    </source>
</evidence>
<dbReference type="Gene3D" id="1.20.1070.10">
    <property type="entry name" value="Rhodopsin 7-helix transmembrane proteins"/>
    <property type="match status" value="1"/>
</dbReference>
<dbReference type="InterPro" id="IPR046338">
    <property type="entry name" value="GAIN_dom_sf"/>
</dbReference>
<dbReference type="SUPFAM" id="SSF49899">
    <property type="entry name" value="Concanavalin A-like lectins/glucanases"/>
    <property type="match status" value="1"/>
</dbReference>
<feature type="non-terminal residue" evidence="12">
    <location>
        <position position="1"/>
    </location>
</feature>
<dbReference type="PRINTS" id="PR00249">
    <property type="entry name" value="GPCRSECRETIN"/>
</dbReference>
<dbReference type="Gene3D" id="2.60.220.50">
    <property type="match status" value="1"/>
</dbReference>
<keyword evidence="6" id="KW-1015">Disulfide bond</keyword>
<feature type="non-terminal residue" evidence="12">
    <location>
        <position position="849"/>
    </location>
</feature>
<keyword evidence="4 8" id="KW-1133">Transmembrane helix</keyword>
<dbReference type="GO" id="GO:0004930">
    <property type="term" value="F:G protein-coupled receptor activity"/>
    <property type="evidence" value="ECO:0007669"/>
    <property type="project" value="InterPro"/>
</dbReference>
<sequence>LDWWHADRYCEQHFAQLLSEPQDSERTAFSALLQAHHIRGSVWLRERDDVLHKSKQRRNHIVPVLVFGGKTDTKYAKVLSDFPALPAVTACAHLQWDTSTPEIATIFSYAVPAFINEFQLRGFVDEEGFVRFALIVHEHHSPYLPVFRADGQWHHFCVTWQQENGTWAVYADGKRRASASGLCAVKPSAPQAIYGQGIFIIGQDQDSLGGTFREKESFSGNITDLHIWQKVLSAEQIEKVRSCWVVEQDLVFEWSSNALEVESSVQEVTAQFLCPGPVEECPVFEVGSSGFSHTSCSQSLPFICGYRKEAYQQLQKAQLGSSHSLVGHVNMLAERTMQIPDNIFTIDLQDMNLSVALGALDVLATVLREGETPVLESSDLLVVLQTLKQASHVEVQEGEELELLEQLGHYYMEVTELILEEQNIKTWSSVSQVIGGPMAVVELCDRMMSHLAPLLTSERKKITIQRRNVGLQRGVLKNMWFGYSSLQRSLSGAGSSTVSQDMAASDSGQKYMTTTVGTAVISSSLLSDYQEISTSVRYQLEHRVQWVVISTFFFLVLLLHVSPDDGGTWSTAGCSVVTSLPDSTACFCNHTTNFAVLLQVYKMQQRTAKEEVTLQTLTFIGCGVSFCALIVTFILFLAVGVPKNERTSVHKNLIFALAAAEALLMFSELAKTNQVICFTVTAFLHLFFMAAFSWMLVEGLLLWSKVVAVNMSEDRRMKFYYVTGWGLPVVIVGVTLATSFNKYVAADHCWLNIQTNVIWAFVGPVLFILAVNTFVLCRVVMVTVSSARRRSKMLTPNSSLENQIGVQIWATAKPILVLLPVLGLTWVCGVLVHLNIFWAYVFIILNSLQ</sequence>
<dbReference type="EMBL" id="WAAF01012090">
    <property type="protein sequence ID" value="NXX45629.1"/>
    <property type="molecule type" value="Genomic_DNA"/>
</dbReference>
<protein>
    <submittedName>
        <fullName evidence="12">AGRD2 protein</fullName>
    </submittedName>
</protein>
<dbReference type="InterPro" id="IPR057244">
    <property type="entry name" value="GAIN_B"/>
</dbReference>
<dbReference type="Proteomes" id="UP000627253">
    <property type="component" value="Unassembled WGS sequence"/>
</dbReference>
<dbReference type="SMART" id="SM00159">
    <property type="entry name" value="PTX"/>
    <property type="match status" value="1"/>
</dbReference>
<feature type="transmembrane region" description="Helical" evidence="8">
    <location>
        <begin position="617"/>
        <end position="641"/>
    </location>
</feature>
<keyword evidence="5 8" id="KW-0472">Membrane</keyword>
<evidence type="ECO:0000259" key="9">
    <source>
        <dbReference type="PROSITE" id="PS50221"/>
    </source>
</evidence>
<organism evidence="12 13">
    <name type="scientific">Tricholaema leucomelas</name>
    <name type="common">pied barbet</name>
    <dbReference type="NCBI Taxonomy" id="240729"/>
    <lineage>
        <taxon>Eukaryota</taxon>
        <taxon>Metazoa</taxon>
        <taxon>Chordata</taxon>
        <taxon>Craniata</taxon>
        <taxon>Vertebrata</taxon>
        <taxon>Euteleostomi</taxon>
        <taxon>Archelosauria</taxon>
        <taxon>Archosauria</taxon>
        <taxon>Dinosauria</taxon>
        <taxon>Saurischia</taxon>
        <taxon>Theropoda</taxon>
        <taxon>Coelurosauria</taxon>
        <taxon>Aves</taxon>
        <taxon>Neognathae</taxon>
        <taxon>Neoaves</taxon>
        <taxon>Telluraves</taxon>
        <taxon>Coraciimorphae</taxon>
        <taxon>Piciformes</taxon>
        <taxon>Lybiidae</taxon>
        <taxon>Tricholaema lacrymosa</taxon>
    </lineage>
</organism>
<feature type="transmembrane region" description="Helical" evidence="8">
    <location>
        <begin position="653"/>
        <end position="670"/>
    </location>
</feature>
<dbReference type="Pfam" id="PF00354">
    <property type="entry name" value="Pentaxin"/>
    <property type="match status" value="1"/>
</dbReference>
<dbReference type="AlphaFoldDB" id="A0A852J9X2"/>
<dbReference type="InterPro" id="IPR000203">
    <property type="entry name" value="GPS"/>
</dbReference>
<evidence type="ECO:0000256" key="4">
    <source>
        <dbReference type="ARBA" id="ARBA00022989"/>
    </source>
</evidence>
<keyword evidence="13" id="KW-1185">Reference proteome</keyword>
<reference evidence="12" key="1">
    <citation type="submission" date="2020-02" db="EMBL/GenBank/DDBJ databases">
        <title>Bird 10,000 Genomes (B10K) Project - Family phase.</title>
        <authorList>
            <person name="Zhang G."/>
        </authorList>
    </citation>
    <scope>NUCLEOTIDE SEQUENCE</scope>
    <source>
        <strain evidence="12">B10K-DU-002-37</strain>
        <tissue evidence="12">Muscle</tissue>
    </source>
</reference>
<evidence type="ECO:0000256" key="5">
    <source>
        <dbReference type="ARBA" id="ARBA00023136"/>
    </source>
</evidence>
<comment type="caution">
    <text evidence="12">The sequence shown here is derived from an EMBL/GenBank/DDBJ whole genome shotgun (WGS) entry which is preliminary data.</text>
</comment>
<dbReference type="OrthoDB" id="1100386at2759"/>
<dbReference type="PROSITE" id="PS51828">
    <property type="entry name" value="PTX_2"/>
    <property type="match status" value="1"/>
</dbReference>
<comment type="subcellular location">
    <subcellularLocation>
        <location evidence="1">Membrane</location>
        <topology evidence="1">Multi-pass membrane protein</topology>
    </subcellularLocation>
</comment>
<comment type="similarity">
    <text evidence="2">Belongs to the G-protein coupled receptor 2 family. Adhesion G-protein coupled receptor (ADGR) subfamily.</text>
</comment>
<evidence type="ECO:0000256" key="2">
    <source>
        <dbReference type="ARBA" id="ARBA00007343"/>
    </source>
</evidence>
<dbReference type="PANTHER" id="PTHR12011">
    <property type="entry name" value="ADHESION G-PROTEIN COUPLED RECEPTOR"/>
    <property type="match status" value="1"/>
</dbReference>
<feature type="domain" description="G-protein coupled receptors family 2 profile 2" evidence="10">
    <location>
        <begin position="614"/>
        <end position="849"/>
    </location>
</feature>
<dbReference type="Pfam" id="PF00002">
    <property type="entry name" value="7tm_2"/>
    <property type="match status" value="1"/>
</dbReference>
<name>A0A852J9X2_9PICI</name>
<dbReference type="Gene3D" id="2.60.120.200">
    <property type="match status" value="1"/>
</dbReference>
<dbReference type="InterPro" id="IPR000832">
    <property type="entry name" value="GPCR_2_secretin-like"/>
</dbReference>
<dbReference type="PROSITE" id="PS50221">
    <property type="entry name" value="GAIN_B"/>
    <property type="match status" value="1"/>
</dbReference>
<keyword evidence="3 8" id="KW-0812">Transmembrane</keyword>
<dbReference type="FunFam" id="2.60.120.200:FF:000171">
    <property type="entry name" value="Adhesion G-protein coupled receptor D2"/>
    <property type="match status" value="1"/>
</dbReference>
<dbReference type="GO" id="GO:0005886">
    <property type="term" value="C:plasma membrane"/>
    <property type="evidence" value="ECO:0007669"/>
    <property type="project" value="TreeGrafter"/>
</dbReference>
<dbReference type="InterPro" id="IPR001759">
    <property type="entry name" value="PTX_dom"/>
</dbReference>
<evidence type="ECO:0000256" key="3">
    <source>
        <dbReference type="ARBA" id="ARBA00022692"/>
    </source>
</evidence>
<evidence type="ECO:0000313" key="13">
    <source>
        <dbReference type="Proteomes" id="UP000627253"/>
    </source>
</evidence>
<dbReference type="PROSITE" id="PS50261">
    <property type="entry name" value="G_PROTEIN_RECEP_F2_4"/>
    <property type="match status" value="1"/>
</dbReference>
<gene>
    <name evidence="12" type="primary">Adgrd2</name>
    <name evidence="12" type="ORF">TRILEU_R00299</name>
</gene>
<dbReference type="SMART" id="SM00303">
    <property type="entry name" value="GPS"/>
    <property type="match status" value="1"/>
</dbReference>
<evidence type="ECO:0000259" key="11">
    <source>
        <dbReference type="PROSITE" id="PS51828"/>
    </source>
</evidence>
<dbReference type="GO" id="GO:0007189">
    <property type="term" value="P:adenylate cyclase-activating G protein-coupled receptor signaling pathway"/>
    <property type="evidence" value="ECO:0007669"/>
    <property type="project" value="TreeGrafter"/>
</dbReference>
<evidence type="ECO:0000259" key="10">
    <source>
        <dbReference type="PROSITE" id="PS50261"/>
    </source>
</evidence>
<dbReference type="InterPro" id="IPR017981">
    <property type="entry name" value="GPCR_2-like_7TM"/>
</dbReference>
<evidence type="ECO:0000256" key="6">
    <source>
        <dbReference type="ARBA" id="ARBA00023157"/>
    </source>
</evidence>
<proteinExistence type="inferred from homology"/>
<feature type="transmembrane region" description="Helical" evidence="8">
    <location>
        <begin position="815"/>
        <end position="845"/>
    </location>
</feature>
<feature type="domain" description="Pentraxin (PTX)" evidence="11">
    <location>
        <begin position="61"/>
        <end position="274"/>
    </location>
</feature>
<dbReference type="FunFam" id="1.20.1070.10:FF:000252">
    <property type="entry name" value="Adhesion G protein-coupled receptor D2"/>
    <property type="match status" value="1"/>
</dbReference>
<comment type="caution">
    <text evidence="7">Lacks conserved residue(s) required for the propagation of feature annotation.</text>
</comment>
<dbReference type="Pfam" id="PF01825">
    <property type="entry name" value="GPS"/>
    <property type="match status" value="1"/>
</dbReference>
<feature type="transmembrane region" description="Helical" evidence="8">
    <location>
        <begin position="757"/>
        <end position="784"/>
    </location>
</feature>
<evidence type="ECO:0000313" key="12">
    <source>
        <dbReference type="EMBL" id="NXX45629.1"/>
    </source>
</evidence>
<dbReference type="GO" id="GO:0007166">
    <property type="term" value="P:cell surface receptor signaling pathway"/>
    <property type="evidence" value="ECO:0007669"/>
    <property type="project" value="InterPro"/>
</dbReference>
<feature type="transmembrane region" description="Helical" evidence="8">
    <location>
        <begin position="719"/>
        <end position="737"/>
    </location>
</feature>
<evidence type="ECO:0000256" key="7">
    <source>
        <dbReference type="PROSITE-ProRule" id="PRU01172"/>
    </source>
</evidence>
<evidence type="ECO:0000256" key="1">
    <source>
        <dbReference type="ARBA" id="ARBA00004141"/>
    </source>
</evidence>
<accession>A0A852J9X2</accession>
<dbReference type="InterPro" id="IPR013320">
    <property type="entry name" value="ConA-like_dom_sf"/>
</dbReference>
<dbReference type="PANTHER" id="PTHR12011:SF58">
    <property type="entry name" value="ADHESION G-PROTEIN COUPLED RECEPTOR D2"/>
    <property type="match status" value="1"/>
</dbReference>